<comment type="similarity">
    <text evidence="2 7">Belongs to the CobB/CobQ family. CobQ subfamily.</text>
</comment>
<dbReference type="InterPro" id="IPR011698">
    <property type="entry name" value="GATase_3"/>
</dbReference>
<dbReference type="Gene3D" id="3.40.50.300">
    <property type="entry name" value="P-loop containing nucleotide triphosphate hydrolases"/>
    <property type="match status" value="1"/>
</dbReference>
<reference evidence="10" key="1">
    <citation type="submission" date="2022-10" db="EMBL/GenBank/DDBJ databases">
        <title>Candidatus Kirkpatrella diaphorinas gen. nov., sp. nov., an uncultured endosymbiont identified in a population of Diaphorina citri from Hawaii.</title>
        <authorList>
            <person name="Henry E.M."/>
            <person name="Carlson C.R."/>
            <person name="Kuo Y.-W."/>
        </authorList>
    </citation>
    <scope>NUCLEOTIDE SEQUENCE</scope>
    <source>
        <strain evidence="10">CADCRV1</strain>
    </source>
</reference>
<dbReference type="NCBIfam" id="TIGR00313">
    <property type="entry name" value="cobQ"/>
    <property type="match status" value="1"/>
</dbReference>
<dbReference type="Proteomes" id="UP001163831">
    <property type="component" value="Chromosome"/>
</dbReference>
<dbReference type="HAMAP" id="MF_00028">
    <property type="entry name" value="CobQ"/>
    <property type="match status" value="1"/>
</dbReference>
<dbReference type="EMBL" id="CP107052">
    <property type="protein sequence ID" value="UYH52264.1"/>
    <property type="molecule type" value="Genomic_DNA"/>
</dbReference>
<dbReference type="CDD" id="cd01750">
    <property type="entry name" value="GATase1_CobQ"/>
    <property type="match status" value="1"/>
</dbReference>
<sequence>MIQGTGSNVGKSSLVAGLARAYTRRGLRVLPFKPQNMSNNAAVTVDGGEIGRAQALQAFACRALPETDMNPVLLKPTAETGAQVILQGQIWQQMSARDYQHVKRDLLGPVMESYNRLAAKCDLVLVEGAGAASEVNLRAHDIANMGFARAADLPVILAGDIDRGGVIANLVGTKIVMASDDAAQVSGFIINKMRGDTSLFTAGMETISHHTGWDALGIVPFYPDLRRLPAEDSLTLEAVSHRAGVADIIVLILPHIANFDDLDPLLDEPDLDIRLVRVDKNAPVAPHVPRSRLIILPGSKSVIQDLTILKQAGWDEIIRHHVAAGEHVWGLCGGYQMLGRTISDPEAVESPIAEASGIGLLDVDTVIRREKSLIAVQGDILDGKGRKSGIFEGYEIHCGTTSPTGPHKKLIAAASSASSAQTEDGRVFGTYVHGLFDTHDARKSLLARIGRGATQPDRSVVMNDILNGFADHLEAHLNLDDLLHRAR</sequence>
<organism evidence="10 11">
    <name type="scientific">Candidatus Kirkpatrickella diaphorinae</name>
    <dbReference type="NCBI Taxonomy" id="2984322"/>
    <lineage>
        <taxon>Bacteria</taxon>
        <taxon>Pseudomonadati</taxon>
        <taxon>Pseudomonadota</taxon>
        <taxon>Alphaproteobacteria</taxon>
        <taxon>Acetobacterales</taxon>
        <taxon>Acetobacteraceae</taxon>
        <taxon>Candidatus Kirkpatrickella</taxon>
    </lineage>
</organism>
<dbReference type="PANTHER" id="PTHR21343">
    <property type="entry name" value="DETHIOBIOTIN SYNTHETASE"/>
    <property type="match status" value="1"/>
</dbReference>
<feature type="domain" description="CobQ/CobB/MinD/ParA nucleotide binding" evidence="8">
    <location>
        <begin position="1"/>
        <end position="233"/>
    </location>
</feature>
<dbReference type="PROSITE" id="PS51274">
    <property type="entry name" value="GATASE_COBBQ"/>
    <property type="match status" value="1"/>
</dbReference>
<feature type="domain" description="CobB/CobQ-like glutamine amidotransferase" evidence="9">
    <location>
        <begin position="247"/>
        <end position="440"/>
    </location>
</feature>
<proteinExistence type="inferred from homology"/>
<dbReference type="SUPFAM" id="SSF52540">
    <property type="entry name" value="P-loop containing nucleoside triphosphate hydrolases"/>
    <property type="match status" value="1"/>
</dbReference>
<evidence type="ECO:0000259" key="9">
    <source>
        <dbReference type="Pfam" id="PF07685"/>
    </source>
</evidence>
<evidence type="ECO:0000256" key="2">
    <source>
        <dbReference type="ARBA" id="ARBA00006205"/>
    </source>
</evidence>
<evidence type="ECO:0000256" key="1">
    <source>
        <dbReference type="ARBA" id="ARBA00004953"/>
    </source>
</evidence>
<protein>
    <recommendedName>
        <fullName evidence="3 7">Cobyric acid synthase</fullName>
    </recommendedName>
</protein>
<evidence type="ECO:0000313" key="11">
    <source>
        <dbReference type="Proteomes" id="UP001163831"/>
    </source>
</evidence>
<dbReference type="Gene3D" id="3.40.50.880">
    <property type="match status" value="1"/>
</dbReference>
<dbReference type="InterPro" id="IPR033949">
    <property type="entry name" value="CobQ_GATase1"/>
</dbReference>
<dbReference type="SUPFAM" id="SSF52317">
    <property type="entry name" value="Class I glutamine amidotransferase-like"/>
    <property type="match status" value="1"/>
</dbReference>
<dbReference type="Pfam" id="PF01656">
    <property type="entry name" value="CbiA"/>
    <property type="match status" value="1"/>
</dbReference>
<keyword evidence="11" id="KW-1185">Reference proteome</keyword>
<evidence type="ECO:0000256" key="7">
    <source>
        <dbReference type="HAMAP-Rule" id="MF_00028"/>
    </source>
</evidence>
<evidence type="ECO:0000256" key="3">
    <source>
        <dbReference type="ARBA" id="ARBA00019833"/>
    </source>
</evidence>
<comment type="pathway">
    <text evidence="1 7">Cofactor biosynthesis; adenosylcobalamin biosynthesis.</text>
</comment>
<comment type="function">
    <text evidence="6 7">Catalyzes amidations at positions B, D, E, and G on adenosylcobyrinic A,C-diamide. NH(2) groups are provided by glutamine, and one molecule of ATP is hydrogenolyzed for each amidation.</text>
</comment>
<dbReference type="InterPro" id="IPR029062">
    <property type="entry name" value="Class_I_gatase-like"/>
</dbReference>
<name>A0ABY6GL57_9PROT</name>
<dbReference type="Pfam" id="PF07685">
    <property type="entry name" value="GATase_3"/>
    <property type="match status" value="1"/>
</dbReference>
<dbReference type="InterPro" id="IPR004459">
    <property type="entry name" value="CobQ_synth"/>
</dbReference>
<feature type="active site" description="Nucleophile" evidence="7">
    <location>
        <position position="332"/>
    </location>
</feature>
<feature type="active site" evidence="7">
    <location>
        <position position="433"/>
    </location>
</feature>
<keyword evidence="5 7" id="KW-0315">Glutamine amidotransferase</keyword>
<accession>A0ABY6GL57</accession>
<keyword evidence="4 7" id="KW-0169">Cobalamin biosynthesis</keyword>
<evidence type="ECO:0000259" key="8">
    <source>
        <dbReference type="Pfam" id="PF01656"/>
    </source>
</evidence>
<gene>
    <name evidence="7" type="primary">cobQ</name>
    <name evidence="10" type="ORF">N5W20_06340</name>
</gene>
<dbReference type="InterPro" id="IPR027417">
    <property type="entry name" value="P-loop_NTPase"/>
</dbReference>
<dbReference type="InterPro" id="IPR002586">
    <property type="entry name" value="CobQ/CobB/MinD/ParA_Nub-bd_dom"/>
</dbReference>
<evidence type="ECO:0000256" key="6">
    <source>
        <dbReference type="ARBA" id="ARBA00025166"/>
    </source>
</evidence>
<evidence type="ECO:0000256" key="5">
    <source>
        <dbReference type="ARBA" id="ARBA00022962"/>
    </source>
</evidence>
<dbReference type="RefSeq" id="WP_319807853.1">
    <property type="nucleotide sequence ID" value="NZ_CP107052.1"/>
</dbReference>
<evidence type="ECO:0000313" key="10">
    <source>
        <dbReference type="EMBL" id="UYH52264.1"/>
    </source>
</evidence>
<dbReference type="NCBIfam" id="NF001989">
    <property type="entry name" value="PRK00784.1"/>
    <property type="match status" value="1"/>
</dbReference>
<evidence type="ECO:0000256" key="4">
    <source>
        <dbReference type="ARBA" id="ARBA00022573"/>
    </source>
</evidence>
<dbReference type="PANTHER" id="PTHR21343:SF1">
    <property type="entry name" value="COBYRIC ACID SYNTHASE"/>
    <property type="match status" value="1"/>
</dbReference>